<dbReference type="KEGG" id="goe:100897528"/>
<evidence type="ECO:0000256" key="1">
    <source>
        <dbReference type="SAM" id="Coils"/>
    </source>
</evidence>
<proteinExistence type="predicted"/>
<keyword evidence="1" id="KW-0175">Coiled coil</keyword>
<keyword evidence="3" id="KW-1185">Reference proteome</keyword>
<dbReference type="Proteomes" id="UP000694867">
    <property type="component" value="Unplaced"/>
</dbReference>
<protein>
    <submittedName>
        <fullName evidence="4">Uncharacterized protein LOC100897528</fullName>
    </submittedName>
</protein>
<organism evidence="3 4">
    <name type="scientific">Galendromus occidentalis</name>
    <name type="common">western predatory mite</name>
    <dbReference type="NCBI Taxonomy" id="34638"/>
    <lineage>
        <taxon>Eukaryota</taxon>
        <taxon>Metazoa</taxon>
        <taxon>Ecdysozoa</taxon>
        <taxon>Arthropoda</taxon>
        <taxon>Chelicerata</taxon>
        <taxon>Arachnida</taxon>
        <taxon>Acari</taxon>
        <taxon>Parasitiformes</taxon>
        <taxon>Mesostigmata</taxon>
        <taxon>Gamasina</taxon>
        <taxon>Phytoseioidea</taxon>
        <taxon>Phytoseiidae</taxon>
        <taxon>Typhlodrominae</taxon>
        <taxon>Galendromus</taxon>
    </lineage>
</organism>
<feature type="compositionally biased region" description="Basic and acidic residues" evidence="2">
    <location>
        <begin position="1"/>
        <end position="10"/>
    </location>
</feature>
<feature type="compositionally biased region" description="Basic residues" evidence="2">
    <location>
        <begin position="36"/>
        <end position="46"/>
    </location>
</feature>
<evidence type="ECO:0000313" key="3">
    <source>
        <dbReference type="Proteomes" id="UP000694867"/>
    </source>
</evidence>
<feature type="coiled-coil region" evidence="1">
    <location>
        <begin position="153"/>
        <end position="180"/>
    </location>
</feature>
<evidence type="ECO:0000256" key="2">
    <source>
        <dbReference type="SAM" id="MobiDB-lite"/>
    </source>
</evidence>
<feature type="compositionally biased region" description="Basic and acidic residues" evidence="2">
    <location>
        <begin position="209"/>
        <end position="222"/>
    </location>
</feature>
<accession>A0AAJ7SEW4</accession>
<sequence length="275" mass="32726">MRYLEQDLRRPNMCKGSGRQSDFRKGRTDPDANISRRTRSRSRPQRQRSFSVGSNASTRSRRRDSVSTYWSLNDLNNQVRSRYGWRTVRLIKDFVRANELSAEFVNTENFLRRCRDAGLIPEIYWVTIPEIRHTKEVTHLLDKCSFQLMCKDLKNNRTRRQQLEFRIDDLEKQLSNVLSQKDFRRVLDIGRQHGDMLFEKIRDKQRKDFSDLRKQAARNQERKAKKTNSSPRKMNPMRRGKDPSDLGKEEEKQQSGRVRRRRANSLSSKEASDDE</sequence>
<dbReference type="GeneID" id="100897528"/>
<name>A0AAJ7SEW4_9ACAR</name>
<feature type="compositionally biased region" description="Basic and acidic residues" evidence="2">
    <location>
        <begin position="21"/>
        <end position="30"/>
    </location>
</feature>
<feature type="region of interest" description="Disordered" evidence="2">
    <location>
        <begin position="209"/>
        <end position="275"/>
    </location>
</feature>
<feature type="region of interest" description="Disordered" evidence="2">
    <location>
        <begin position="1"/>
        <end position="60"/>
    </location>
</feature>
<dbReference type="AlphaFoldDB" id="A0AAJ7SEW4"/>
<dbReference type="RefSeq" id="XP_028966507.1">
    <property type="nucleotide sequence ID" value="XM_029110674.1"/>
</dbReference>
<evidence type="ECO:0000313" key="4">
    <source>
        <dbReference type="RefSeq" id="XP_028966507.1"/>
    </source>
</evidence>
<reference evidence="4" key="1">
    <citation type="submission" date="2025-08" db="UniProtKB">
        <authorList>
            <consortium name="RefSeq"/>
        </authorList>
    </citation>
    <scope>IDENTIFICATION</scope>
</reference>
<gene>
    <name evidence="4" type="primary">LOC100897528</name>
</gene>
<feature type="compositionally biased region" description="Basic and acidic residues" evidence="2">
    <location>
        <begin position="239"/>
        <end position="254"/>
    </location>
</feature>